<gene>
    <name evidence="2" type="ORF">SAMN05444339_11814</name>
</gene>
<sequence>MPEGTEIQSAGASKVMGDILGQFDIAMGGILLIDVVQALLLSGSVPPTKILIAFPLAISGAIFSPYVYCPVSVCGLLSYS</sequence>
<dbReference type="EMBL" id="FQUE01000018">
    <property type="protein sequence ID" value="SHF87906.1"/>
    <property type="molecule type" value="Genomic_DNA"/>
</dbReference>
<accession>A0A1M5F8U9</accession>
<feature type="transmembrane region" description="Helical" evidence="1">
    <location>
        <begin position="50"/>
        <end position="68"/>
    </location>
</feature>
<proteinExistence type="predicted"/>
<dbReference type="AlphaFoldDB" id="A0A1M5F8U9"/>
<evidence type="ECO:0000313" key="3">
    <source>
        <dbReference type="Proteomes" id="UP000183987"/>
    </source>
</evidence>
<dbReference type="RefSeq" id="WP_072858826.1">
    <property type="nucleotide sequence ID" value="NZ_FQUE01000018.1"/>
</dbReference>
<dbReference type="Proteomes" id="UP000183987">
    <property type="component" value="Unassembled WGS sequence"/>
</dbReference>
<feature type="transmembrane region" description="Helical" evidence="1">
    <location>
        <begin position="25"/>
        <end position="43"/>
    </location>
</feature>
<keyword evidence="3" id="KW-1185">Reference proteome</keyword>
<name>A0A1M5F8U9_LOKAT</name>
<dbReference type="STRING" id="366533.SAMN05444339_11814"/>
<keyword evidence="1" id="KW-1133">Transmembrane helix</keyword>
<organism evidence="2 3">
    <name type="scientific">Loktanella atrilutea</name>
    <dbReference type="NCBI Taxonomy" id="366533"/>
    <lineage>
        <taxon>Bacteria</taxon>
        <taxon>Pseudomonadati</taxon>
        <taxon>Pseudomonadota</taxon>
        <taxon>Alphaproteobacteria</taxon>
        <taxon>Rhodobacterales</taxon>
        <taxon>Roseobacteraceae</taxon>
        <taxon>Loktanella</taxon>
    </lineage>
</organism>
<evidence type="ECO:0000313" key="2">
    <source>
        <dbReference type="EMBL" id="SHF87906.1"/>
    </source>
</evidence>
<reference evidence="3" key="1">
    <citation type="submission" date="2016-11" db="EMBL/GenBank/DDBJ databases">
        <authorList>
            <person name="Varghese N."/>
            <person name="Submissions S."/>
        </authorList>
    </citation>
    <scope>NUCLEOTIDE SEQUENCE [LARGE SCALE GENOMIC DNA]</scope>
    <source>
        <strain evidence="3">DSM 29326</strain>
    </source>
</reference>
<evidence type="ECO:0000256" key="1">
    <source>
        <dbReference type="SAM" id="Phobius"/>
    </source>
</evidence>
<keyword evidence="1" id="KW-0812">Transmembrane</keyword>
<keyword evidence="1" id="KW-0472">Membrane</keyword>
<protein>
    <submittedName>
        <fullName evidence="2">Uncharacterized protein</fullName>
    </submittedName>
</protein>